<dbReference type="GO" id="GO:0008061">
    <property type="term" value="F:chitin binding"/>
    <property type="evidence" value="ECO:0007669"/>
    <property type="project" value="UniProtKB-KW"/>
</dbReference>
<keyword evidence="5" id="KW-0325">Glycoprotein</keyword>
<feature type="chain" id="PRO_5042183782" evidence="6">
    <location>
        <begin position="21"/>
        <end position="260"/>
    </location>
</feature>
<evidence type="ECO:0000256" key="1">
    <source>
        <dbReference type="ARBA" id="ARBA00022669"/>
    </source>
</evidence>
<dbReference type="Pfam" id="PF01607">
    <property type="entry name" value="CBM_14"/>
    <property type="match status" value="3"/>
</dbReference>
<feature type="signal peptide" evidence="6">
    <location>
        <begin position="1"/>
        <end position="20"/>
    </location>
</feature>
<evidence type="ECO:0000259" key="7">
    <source>
        <dbReference type="PROSITE" id="PS50940"/>
    </source>
</evidence>
<evidence type="ECO:0000256" key="2">
    <source>
        <dbReference type="ARBA" id="ARBA00022729"/>
    </source>
</evidence>
<accession>A0AAE1LCN7</accession>
<evidence type="ECO:0000256" key="6">
    <source>
        <dbReference type="SAM" id="SignalP"/>
    </source>
</evidence>
<keyword evidence="1" id="KW-0147">Chitin-binding</keyword>
<organism evidence="8 9">
    <name type="scientific">Frankliniella fusca</name>
    <dbReference type="NCBI Taxonomy" id="407009"/>
    <lineage>
        <taxon>Eukaryota</taxon>
        <taxon>Metazoa</taxon>
        <taxon>Ecdysozoa</taxon>
        <taxon>Arthropoda</taxon>
        <taxon>Hexapoda</taxon>
        <taxon>Insecta</taxon>
        <taxon>Pterygota</taxon>
        <taxon>Neoptera</taxon>
        <taxon>Paraneoptera</taxon>
        <taxon>Thysanoptera</taxon>
        <taxon>Terebrantia</taxon>
        <taxon>Thripoidea</taxon>
        <taxon>Thripidae</taxon>
        <taxon>Frankliniella</taxon>
    </lineage>
</organism>
<dbReference type="PANTHER" id="PTHR23301:SF98">
    <property type="entry name" value="CHITIN-BINDING TYPE-2 DOMAIN-CONTAINING PROTEIN-RELATED"/>
    <property type="match status" value="1"/>
</dbReference>
<dbReference type="InterPro" id="IPR051940">
    <property type="entry name" value="Chitin_bind-dev_reg"/>
</dbReference>
<feature type="domain" description="Chitin-binding type-2" evidence="7">
    <location>
        <begin position="116"/>
        <end position="174"/>
    </location>
</feature>
<dbReference type="Proteomes" id="UP001219518">
    <property type="component" value="Unassembled WGS sequence"/>
</dbReference>
<dbReference type="AlphaFoldDB" id="A0AAE1LCN7"/>
<reference evidence="8" key="2">
    <citation type="journal article" date="2023" name="BMC Genomics">
        <title>Pest status, molecular evolution, and epigenetic factors derived from the genome assembly of Frankliniella fusca, a thysanopteran phytovirus vector.</title>
        <authorList>
            <person name="Catto M.A."/>
            <person name="Labadie P.E."/>
            <person name="Jacobson A.L."/>
            <person name="Kennedy G.G."/>
            <person name="Srinivasan R."/>
            <person name="Hunt B.G."/>
        </authorList>
    </citation>
    <scope>NUCLEOTIDE SEQUENCE</scope>
    <source>
        <strain evidence="8">PL_HMW_Pooled</strain>
    </source>
</reference>
<keyword evidence="9" id="KW-1185">Reference proteome</keyword>
<dbReference type="Gene3D" id="2.170.140.10">
    <property type="entry name" value="Chitin binding domain"/>
    <property type="match status" value="3"/>
</dbReference>
<dbReference type="GO" id="GO:0005576">
    <property type="term" value="C:extracellular region"/>
    <property type="evidence" value="ECO:0007669"/>
    <property type="project" value="InterPro"/>
</dbReference>
<dbReference type="SMART" id="SM00494">
    <property type="entry name" value="ChtBD2"/>
    <property type="match status" value="3"/>
</dbReference>
<evidence type="ECO:0000313" key="8">
    <source>
        <dbReference type="EMBL" id="KAK3914763.1"/>
    </source>
</evidence>
<evidence type="ECO:0000256" key="3">
    <source>
        <dbReference type="ARBA" id="ARBA00022737"/>
    </source>
</evidence>
<dbReference type="SUPFAM" id="SSF57625">
    <property type="entry name" value="Invertebrate chitin-binding proteins"/>
    <property type="match status" value="3"/>
</dbReference>
<keyword evidence="2 6" id="KW-0732">Signal</keyword>
<evidence type="ECO:0000256" key="5">
    <source>
        <dbReference type="ARBA" id="ARBA00023180"/>
    </source>
</evidence>
<dbReference type="InterPro" id="IPR036508">
    <property type="entry name" value="Chitin-bd_dom_sf"/>
</dbReference>
<dbReference type="EMBL" id="JAHWGI010000391">
    <property type="protein sequence ID" value="KAK3914763.1"/>
    <property type="molecule type" value="Genomic_DNA"/>
</dbReference>
<evidence type="ECO:0000256" key="4">
    <source>
        <dbReference type="ARBA" id="ARBA00023157"/>
    </source>
</evidence>
<proteinExistence type="predicted"/>
<feature type="domain" description="Chitin-binding type-2" evidence="7">
    <location>
        <begin position="179"/>
        <end position="245"/>
    </location>
</feature>
<keyword evidence="3" id="KW-0677">Repeat</keyword>
<comment type="caution">
    <text evidence="8">The sequence shown here is derived from an EMBL/GenBank/DDBJ whole genome shotgun (WGS) entry which is preliminary data.</text>
</comment>
<gene>
    <name evidence="8" type="ORF">KUF71_024258</name>
</gene>
<protein>
    <submittedName>
        <fullName evidence="8">Protein obstructor-E</fullName>
    </submittedName>
</protein>
<name>A0AAE1LCN7_9NEOP</name>
<keyword evidence="4" id="KW-1015">Disulfide bond</keyword>
<dbReference type="PANTHER" id="PTHR23301">
    <property type="entry name" value="CHITIN BINDING PERITROPHIN-A"/>
    <property type="match status" value="1"/>
</dbReference>
<feature type="domain" description="Chitin-binding type-2" evidence="7">
    <location>
        <begin position="47"/>
        <end position="106"/>
    </location>
</feature>
<dbReference type="PROSITE" id="PS50940">
    <property type="entry name" value="CHIT_BIND_II"/>
    <property type="match status" value="3"/>
</dbReference>
<reference evidence="8" key="1">
    <citation type="submission" date="2021-07" db="EMBL/GenBank/DDBJ databases">
        <authorList>
            <person name="Catto M.A."/>
            <person name="Jacobson A."/>
            <person name="Kennedy G."/>
            <person name="Labadie P."/>
            <person name="Hunt B.G."/>
            <person name="Srinivasan R."/>
        </authorList>
    </citation>
    <scope>NUCLEOTIDE SEQUENCE</scope>
    <source>
        <strain evidence="8">PL_HMW_Pooled</strain>
        <tissue evidence="8">Head</tissue>
    </source>
</reference>
<evidence type="ECO:0000313" key="9">
    <source>
        <dbReference type="Proteomes" id="UP001219518"/>
    </source>
</evidence>
<sequence length="260" mass="28455">MSPLIVLVTAAAALAGTCSAQFQQQQQQFQAPFQRFQQAAAPAPAGGFSCPERFGYFANPQQCDAYYKCDGGVASEQLCPEGLLFNDKSSPFQYPCSYPNEVQCLTRSALQPAQPTADCPHQYGYFPLGDAAHCGQFLNCAAGRGYVFDCPDGLAFNPQTYQCDWPDQVPSCDAEAFLQFRCPEEATLFSQPPAETRLLRSNTDCQHYFACVAGRPRRYDCGAGRAFSEELGGCDDAENVTGCAPAELSRSDRFRPTRLF</sequence>
<dbReference type="InterPro" id="IPR002557">
    <property type="entry name" value="Chitin-bd_dom"/>
</dbReference>